<evidence type="ECO:0000313" key="10">
    <source>
        <dbReference type="EMBL" id="MEQ2205270.1"/>
    </source>
</evidence>
<evidence type="ECO:0000256" key="4">
    <source>
        <dbReference type="ARBA" id="ARBA00022741"/>
    </source>
</evidence>
<dbReference type="InterPro" id="IPR009008">
    <property type="entry name" value="Val/Leu/Ile-tRNA-synth_edit"/>
</dbReference>
<dbReference type="Gene3D" id="3.90.740.10">
    <property type="entry name" value="Valyl/Leucyl/Isoleucyl-tRNA synthetase, editing domain"/>
    <property type="match status" value="1"/>
</dbReference>
<dbReference type="EMBL" id="JAHRIN010042028">
    <property type="protein sequence ID" value="MEQ2205270.1"/>
    <property type="molecule type" value="Genomic_DNA"/>
</dbReference>
<dbReference type="SUPFAM" id="SSF52374">
    <property type="entry name" value="Nucleotidylyl transferase"/>
    <property type="match status" value="1"/>
</dbReference>
<keyword evidence="5" id="KW-0067">ATP-binding</keyword>
<proteinExistence type="inferred from homology"/>
<dbReference type="InterPro" id="IPR036282">
    <property type="entry name" value="Glutathione-S-Trfase_C_sf"/>
</dbReference>
<sequence length="578" mass="64595">MFYQTPLVIVSPPEMAALYVSPHPDDFRSLLALIAAEFCPSPRPRIISEDPPASLNVRSRPALVLAAAAGDGDSVLSGASAVAWYLAFQGKRAGMDSKQQSQVWQWLSFADSELTPVSCAVVFPLMGVMGVDKKALEPSDRKAVTNVTRWFTTCINQPQFLKALGEIALCEKVGPVTPTPKGANVTASVDSNNSTENGRLNVIGALPDSYSPQYVEAAWYPWWEKQGFFKPEYGVRLSDQMVIYSSLLRCGGKPPCGTRAATTPASRHKWWKGDRIYHQLKKLGSSLDWDRACFTMDQKLSYAVQEAFIRMHDEGVIYRSKRLVNWSCTLNSAISDIEASLNIVLISLTFKLFVVDKKELTCRTLLPVPGYKEKVEFGVLVSFAYKVEGSDEEVIVATTRIETMLGDTAVAVHPADPRYQHLKGKTVLHPFCERKMPIVFDDFVDMNFGTGAVKITPAHDHNDYEVGERHNLAFINILDENGLLINVPPPFLVDPSVLSAGYLFRDLFLPFRIIFRALLCSLSISRSKDIVEPLLKPQWYVNCTDMGKQAADAVREGRLKIIPDHHLKTWFNWMDNIR</sequence>
<evidence type="ECO:0000256" key="3">
    <source>
        <dbReference type="ARBA" id="ARBA00022598"/>
    </source>
</evidence>
<dbReference type="Pfam" id="PF00133">
    <property type="entry name" value="tRNA-synt_1"/>
    <property type="match status" value="1"/>
</dbReference>
<name>A0ABV0RAX6_9TELE</name>
<dbReference type="PANTHER" id="PTHR11946:SF109">
    <property type="entry name" value="VALINE--TRNA LIGASE"/>
    <property type="match status" value="1"/>
</dbReference>
<organism evidence="10 11">
    <name type="scientific">Xenoophorus captivus</name>
    <dbReference type="NCBI Taxonomy" id="1517983"/>
    <lineage>
        <taxon>Eukaryota</taxon>
        <taxon>Metazoa</taxon>
        <taxon>Chordata</taxon>
        <taxon>Craniata</taxon>
        <taxon>Vertebrata</taxon>
        <taxon>Euteleostomi</taxon>
        <taxon>Actinopterygii</taxon>
        <taxon>Neopterygii</taxon>
        <taxon>Teleostei</taxon>
        <taxon>Neoteleostei</taxon>
        <taxon>Acanthomorphata</taxon>
        <taxon>Ovalentaria</taxon>
        <taxon>Atherinomorphae</taxon>
        <taxon>Cyprinodontiformes</taxon>
        <taxon>Goodeidae</taxon>
        <taxon>Xenoophorus</taxon>
    </lineage>
</organism>
<reference evidence="10 11" key="1">
    <citation type="submission" date="2021-06" db="EMBL/GenBank/DDBJ databases">
        <authorList>
            <person name="Palmer J.M."/>
        </authorList>
    </citation>
    <scope>NUCLEOTIDE SEQUENCE [LARGE SCALE GENOMIC DNA]</scope>
    <source>
        <strain evidence="10 11">XC_2019</strain>
        <tissue evidence="10">Muscle</tissue>
    </source>
</reference>
<dbReference type="SUPFAM" id="SSF47616">
    <property type="entry name" value="GST C-terminal domain-like"/>
    <property type="match status" value="1"/>
</dbReference>
<evidence type="ECO:0000256" key="5">
    <source>
        <dbReference type="ARBA" id="ARBA00022840"/>
    </source>
</evidence>
<accession>A0ABV0RAX6</accession>
<evidence type="ECO:0000313" key="11">
    <source>
        <dbReference type="Proteomes" id="UP001434883"/>
    </source>
</evidence>
<comment type="caution">
    <text evidence="10">The sequence shown here is derived from an EMBL/GenBank/DDBJ whole genome shotgun (WGS) entry which is preliminary data.</text>
</comment>
<protein>
    <recommendedName>
        <fullName evidence="2">valine--tRNA ligase</fullName>
        <ecNumber evidence="2">6.1.1.9</ecNumber>
    </recommendedName>
    <alternativeName>
        <fullName evidence="8">Valyl-tRNA synthetase</fullName>
    </alternativeName>
</protein>
<keyword evidence="3" id="KW-0436">Ligase</keyword>
<keyword evidence="7" id="KW-0030">Aminoacyl-tRNA synthetase</keyword>
<dbReference type="SUPFAM" id="SSF50677">
    <property type="entry name" value="ValRS/IleRS/LeuRS editing domain"/>
    <property type="match status" value="1"/>
</dbReference>
<dbReference type="InterPro" id="IPR002303">
    <property type="entry name" value="Valyl-tRNA_ligase"/>
</dbReference>
<keyword evidence="6" id="KW-0648">Protein biosynthesis</keyword>
<evidence type="ECO:0000256" key="2">
    <source>
        <dbReference type="ARBA" id="ARBA00013169"/>
    </source>
</evidence>
<evidence type="ECO:0000256" key="1">
    <source>
        <dbReference type="ARBA" id="ARBA00005594"/>
    </source>
</evidence>
<dbReference type="Gene3D" id="1.20.1050.10">
    <property type="match status" value="2"/>
</dbReference>
<dbReference type="Gene3D" id="3.40.50.620">
    <property type="entry name" value="HUPs"/>
    <property type="match status" value="2"/>
</dbReference>
<dbReference type="PRINTS" id="PR00986">
    <property type="entry name" value="TRNASYNTHVAL"/>
</dbReference>
<evidence type="ECO:0000256" key="6">
    <source>
        <dbReference type="ARBA" id="ARBA00022917"/>
    </source>
</evidence>
<evidence type="ECO:0000256" key="8">
    <source>
        <dbReference type="ARBA" id="ARBA00029936"/>
    </source>
</evidence>
<dbReference type="EC" id="6.1.1.9" evidence="2"/>
<dbReference type="InterPro" id="IPR002300">
    <property type="entry name" value="aa-tRNA-synth_Ia"/>
</dbReference>
<evidence type="ECO:0000259" key="9">
    <source>
        <dbReference type="Pfam" id="PF00133"/>
    </source>
</evidence>
<comment type="similarity">
    <text evidence="1">Belongs to the class-I aminoacyl-tRNA synthetase family.</text>
</comment>
<keyword evidence="11" id="KW-1185">Reference proteome</keyword>
<gene>
    <name evidence="10" type="ORF">XENOCAPTIV_006770</name>
</gene>
<dbReference type="InterPro" id="IPR014729">
    <property type="entry name" value="Rossmann-like_a/b/a_fold"/>
</dbReference>
<dbReference type="PANTHER" id="PTHR11946">
    <property type="entry name" value="VALYL-TRNA SYNTHETASES"/>
    <property type="match status" value="1"/>
</dbReference>
<feature type="domain" description="Aminoacyl-tRNA synthetase class Ia" evidence="9">
    <location>
        <begin position="269"/>
        <end position="578"/>
    </location>
</feature>
<keyword evidence="4" id="KW-0547">Nucleotide-binding</keyword>
<dbReference type="Proteomes" id="UP001434883">
    <property type="component" value="Unassembled WGS sequence"/>
</dbReference>
<evidence type="ECO:0000256" key="7">
    <source>
        <dbReference type="ARBA" id="ARBA00023146"/>
    </source>
</evidence>